<keyword evidence="1" id="KW-1133">Transmembrane helix</keyword>
<accession>A0ABZ2XZN5</accession>
<dbReference type="EMBL" id="CP123584">
    <property type="protein sequence ID" value="WZK90752.1"/>
    <property type="molecule type" value="Genomic_DNA"/>
</dbReference>
<name>A0ABZ2XZN5_9RHOB</name>
<sequence>MAALDTSARIPGDARASSRGIFDDAIPLIFNFKPDVTFQSIFLRVLGTALVLSSAIMWIIPGASGDAQMVLMKLGMSVFMLFCGLAVSMMNHPDARPDAYFDPIRREVRVLQKSNRGRPQTVLRRSYDSLGAVRFQDKTVELTDMDGSILMRLSLSSAEERHALRSQLTGVVPITS</sequence>
<evidence type="ECO:0000313" key="3">
    <source>
        <dbReference type="Proteomes" id="UP001623232"/>
    </source>
</evidence>
<evidence type="ECO:0000256" key="1">
    <source>
        <dbReference type="SAM" id="Phobius"/>
    </source>
</evidence>
<protein>
    <submittedName>
        <fullName evidence="2">Uncharacterized protein</fullName>
    </submittedName>
</protein>
<feature type="transmembrane region" description="Helical" evidence="1">
    <location>
        <begin position="41"/>
        <end position="61"/>
    </location>
</feature>
<keyword evidence="3" id="KW-1185">Reference proteome</keyword>
<evidence type="ECO:0000313" key="2">
    <source>
        <dbReference type="EMBL" id="WZK90752.1"/>
    </source>
</evidence>
<keyword evidence="1" id="KW-0812">Transmembrane</keyword>
<keyword evidence="1" id="KW-0472">Membrane</keyword>
<dbReference type="RefSeq" id="WP_406649811.1">
    <property type="nucleotide sequence ID" value="NZ_CP123584.1"/>
</dbReference>
<proteinExistence type="predicted"/>
<gene>
    <name evidence="2" type="ORF">QEZ52_09445</name>
</gene>
<feature type="transmembrane region" description="Helical" evidence="1">
    <location>
        <begin position="67"/>
        <end position="87"/>
    </location>
</feature>
<organism evidence="2 3">
    <name type="scientific">Aliisedimentitalea scapharcae</name>
    <dbReference type="NCBI Taxonomy" id="1524259"/>
    <lineage>
        <taxon>Bacteria</taxon>
        <taxon>Pseudomonadati</taxon>
        <taxon>Pseudomonadota</taxon>
        <taxon>Alphaproteobacteria</taxon>
        <taxon>Rhodobacterales</taxon>
        <taxon>Roseobacteraceae</taxon>
        <taxon>Aliisedimentitalea</taxon>
    </lineage>
</organism>
<reference evidence="2 3" key="1">
    <citation type="submission" date="2023-04" db="EMBL/GenBank/DDBJ databases">
        <title>Complete genome sequence of Alisedimentitalea scapharcae.</title>
        <authorList>
            <person name="Rong J.-C."/>
            <person name="Yi M.-L."/>
            <person name="Zhao Q."/>
        </authorList>
    </citation>
    <scope>NUCLEOTIDE SEQUENCE [LARGE SCALE GENOMIC DNA]</scope>
    <source>
        <strain evidence="2 3">KCTC 42119</strain>
    </source>
</reference>
<dbReference type="Proteomes" id="UP001623232">
    <property type="component" value="Chromosome"/>
</dbReference>